<dbReference type="Pfam" id="PF26362">
    <property type="entry name" value="DUF8093"/>
    <property type="match status" value="1"/>
</dbReference>
<evidence type="ECO:0000313" key="4">
    <source>
        <dbReference type="Proteomes" id="UP001173597"/>
    </source>
</evidence>
<accession>A0AAW6X1N1</accession>
<gene>
    <name evidence="2" type="ORF">P9854_02595</name>
    <name evidence="3" type="ORF">P9921_05330</name>
</gene>
<sequence length="500" mass="54180">MFSRLKLLYIADDIISPDEFPRIVSPSRACHGLSYMPDKDILSLFSGFRGGERIRREVGVTQNGISSNLRARVQSDLMSGVVVAVETRPGVLATMGPFYADIDGYLIPQGRQEPNYPVDKIVRRYEEAVKSYGGRRARPSVFPAQVTRAKPALGPDIPAQGGRASQSVVSGPLTKAQRWQERKYLIGRGQRSIYPDARIASERLAANNVAVEKAKLAENIYKTTNPLKETPGVPEGWKDISNDELALNKLGLKSSMLYDNNLSPDFLARVYQPDRGIFGKEMNPTVVFRGSRAPEFPQGIGSAAKKALKGDLSGIKNVNDWINNGAQGIGKSSEYYKKAVEIGDGISKTPSIDISGHSLGGGMASAASMTSGKPAWTFNAAGLHHGTVGRYGSEMIGSAKNIQAYRVEGELLTTLQEVNNESDYELIKNALPDSLQKPWGVALPFTLKEWSSLALPDAAGIPHTLAGGAGTLLDKHGIDQTITLIEDQKDEDVATIRGRI</sequence>
<dbReference type="InterPro" id="IPR058406">
    <property type="entry name" value="DUF8093"/>
</dbReference>
<keyword evidence="5" id="KW-1185">Reference proteome</keyword>
<name>A0AAW6X1N1_9GAMM</name>
<evidence type="ECO:0000313" key="5">
    <source>
        <dbReference type="Proteomes" id="UP001174748"/>
    </source>
</evidence>
<dbReference type="Proteomes" id="UP001173597">
    <property type="component" value="Unassembled WGS sequence"/>
</dbReference>
<dbReference type="EMBL" id="JARTLO010000002">
    <property type="protein sequence ID" value="MDK4764704.1"/>
    <property type="molecule type" value="Genomic_DNA"/>
</dbReference>
<evidence type="ECO:0000313" key="2">
    <source>
        <dbReference type="EMBL" id="MDK4764704.1"/>
    </source>
</evidence>
<dbReference type="RefSeq" id="WP_065764012.1">
    <property type="nucleotide sequence ID" value="NZ_JARTLO010000002.1"/>
</dbReference>
<dbReference type="InterPro" id="IPR029058">
    <property type="entry name" value="AB_hydrolase_fold"/>
</dbReference>
<dbReference type="AlphaFoldDB" id="A0AAW6X1N1"/>
<dbReference type="SUPFAM" id="SSF53474">
    <property type="entry name" value="alpha/beta-Hydrolases"/>
    <property type="match status" value="1"/>
</dbReference>
<dbReference type="Pfam" id="PF26363">
    <property type="entry name" value="Phospholipase-like"/>
    <property type="match status" value="1"/>
</dbReference>
<dbReference type="EMBL" id="JARTOI010000005">
    <property type="protein sequence ID" value="MDK5169903.1"/>
    <property type="molecule type" value="Genomic_DNA"/>
</dbReference>
<dbReference type="Proteomes" id="UP001174748">
    <property type="component" value="Unassembled WGS sequence"/>
</dbReference>
<organism evidence="2 4">
    <name type="scientific">Serratia nevei</name>
    <dbReference type="NCBI Taxonomy" id="2703794"/>
    <lineage>
        <taxon>Bacteria</taxon>
        <taxon>Pseudomonadati</taxon>
        <taxon>Pseudomonadota</taxon>
        <taxon>Gammaproteobacteria</taxon>
        <taxon>Enterobacterales</taxon>
        <taxon>Yersiniaceae</taxon>
        <taxon>Serratia</taxon>
    </lineage>
</organism>
<protein>
    <submittedName>
        <fullName evidence="2">Phospholipase</fullName>
    </submittedName>
</protein>
<reference evidence="2" key="1">
    <citation type="submission" date="2023-01" db="EMBL/GenBank/DDBJ databases">
        <title>Genomic dissection of endemic carbapenem resistance: metallo-beta-lactamase gene dissemination through clonal, plasmid and integron transfer pathways.</title>
        <authorList>
            <person name="Macesic N."/>
        </authorList>
    </citation>
    <scope>NUCLEOTIDE SEQUENCE</scope>
    <source>
        <strain evidence="3">CPO382</strain>
        <strain evidence="2">CPO573</strain>
    </source>
</reference>
<proteinExistence type="predicted"/>
<comment type="caution">
    <text evidence="2">The sequence shown here is derived from an EMBL/GenBank/DDBJ whole genome shotgun (WGS) entry which is preliminary data.</text>
</comment>
<feature type="domain" description="DUF8093" evidence="1">
    <location>
        <begin position="6"/>
        <end position="140"/>
    </location>
</feature>
<evidence type="ECO:0000313" key="3">
    <source>
        <dbReference type="EMBL" id="MDK5169903.1"/>
    </source>
</evidence>
<evidence type="ECO:0000259" key="1">
    <source>
        <dbReference type="Pfam" id="PF26362"/>
    </source>
</evidence>